<dbReference type="CDD" id="cd00229">
    <property type="entry name" value="SGNH_hydrolase"/>
    <property type="match status" value="1"/>
</dbReference>
<dbReference type="SUPFAM" id="SSF52266">
    <property type="entry name" value="SGNH hydrolase"/>
    <property type="match status" value="1"/>
</dbReference>
<dbReference type="RefSeq" id="WP_311353167.1">
    <property type="nucleotide sequence ID" value="NZ_JAVRHR010000005.1"/>
</dbReference>
<sequence>MKTVRLILLFTVFCSLPFYGQYDKVVVIGASIMEFVYDRDINNPNTARTNQWNALGVNVDVYGYGFAGDAIDDIIPEVATAISTHPSNTLFMIHIGGNNVTATRPYGTATPAQLQEISDDYDALIASIPTARRSDVVIMPLTFRLYDYPVEDLVNNQELGSLPYNEDILIPKIAANWPEQMNIDGNPIVDIYNFSLQNFNTYFDLTAVPFDEVHPSSRGEDELSEFMCLRAAYFINGGAVPDPLTSNIVVTGVDIVESEVTIETGQTFTLSANVVPANASDPTVEWTSDDSLIATVTNSGLVTALASGTTMITITTQDGGFTDQVIINVSDDTDGDGILDFEEVNLGTDENNPCSPVQAAGYTDYDAGNAIWAAADCD</sequence>
<keyword evidence="3" id="KW-1185">Reference proteome</keyword>
<feature type="domain" description="BIG2" evidence="1">
    <location>
        <begin position="249"/>
        <end position="326"/>
    </location>
</feature>
<evidence type="ECO:0000313" key="3">
    <source>
        <dbReference type="Proteomes" id="UP001255246"/>
    </source>
</evidence>
<proteinExistence type="predicted"/>
<dbReference type="Gene3D" id="2.60.40.1080">
    <property type="match status" value="1"/>
</dbReference>
<dbReference type="EMBL" id="JAVRHR010000005">
    <property type="protein sequence ID" value="MDT0608431.1"/>
    <property type="molecule type" value="Genomic_DNA"/>
</dbReference>
<feature type="non-terminal residue" evidence="2">
    <location>
        <position position="378"/>
    </location>
</feature>
<gene>
    <name evidence="2" type="ORF">RM706_15420</name>
</gene>
<accession>A0ABU3AHQ5</accession>
<evidence type="ECO:0000259" key="1">
    <source>
        <dbReference type="SMART" id="SM00635"/>
    </source>
</evidence>
<dbReference type="PROSITE" id="PS00018">
    <property type="entry name" value="EF_HAND_1"/>
    <property type="match status" value="1"/>
</dbReference>
<comment type="caution">
    <text evidence="2">The sequence shown here is derived from an EMBL/GenBank/DDBJ whole genome shotgun (WGS) entry which is preliminary data.</text>
</comment>
<dbReference type="Proteomes" id="UP001255246">
    <property type="component" value="Unassembled WGS sequence"/>
</dbReference>
<protein>
    <submittedName>
        <fullName evidence="2">Ig-like domain-containing protein</fullName>
    </submittedName>
</protein>
<dbReference type="SUPFAM" id="SSF49373">
    <property type="entry name" value="Invasin/intimin cell-adhesion fragments"/>
    <property type="match status" value="1"/>
</dbReference>
<organism evidence="2 3">
    <name type="scientific">Croceitalea rosinachiae</name>
    <dbReference type="NCBI Taxonomy" id="3075596"/>
    <lineage>
        <taxon>Bacteria</taxon>
        <taxon>Pseudomonadati</taxon>
        <taxon>Bacteroidota</taxon>
        <taxon>Flavobacteriia</taxon>
        <taxon>Flavobacteriales</taxon>
        <taxon>Flavobacteriaceae</taxon>
        <taxon>Croceitalea</taxon>
    </lineage>
</organism>
<evidence type="ECO:0000313" key="2">
    <source>
        <dbReference type="EMBL" id="MDT0608431.1"/>
    </source>
</evidence>
<dbReference type="Gene3D" id="3.40.50.1110">
    <property type="entry name" value="SGNH hydrolase"/>
    <property type="match status" value="1"/>
</dbReference>
<dbReference type="SMART" id="SM00635">
    <property type="entry name" value="BID_2"/>
    <property type="match status" value="1"/>
</dbReference>
<reference evidence="2 3" key="1">
    <citation type="submission" date="2023-09" db="EMBL/GenBank/DDBJ databases">
        <authorList>
            <person name="Rey-Velasco X."/>
        </authorList>
    </citation>
    <scope>NUCLEOTIDE SEQUENCE [LARGE SCALE GENOMIC DNA]</scope>
    <source>
        <strain evidence="2 3">F388</strain>
    </source>
</reference>
<dbReference type="InterPro" id="IPR003343">
    <property type="entry name" value="Big_2"/>
</dbReference>
<dbReference type="Pfam" id="PF02368">
    <property type="entry name" value="Big_2"/>
    <property type="match status" value="1"/>
</dbReference>
<dbReference type="InterPro" id="IPR018247">
    <property type="entry name" value="EF_Hand_1_Ca_BS"/>
</dbReference>
<dbReference type="InterPro" id="IPR008964">
    <property type="entry name" value="Invasin/intimin_cell_adhesion"/>
</dbReference>
<name>A0ABU3AHQ5_9FLAO</name>
<dbReference type="InterPro" id="IPR036514">
    <property type="entry name" value="SGNH_hydro_sf"/>
</dbReference>